<protein>
    <submittedName>
        <fullName evidence="1">DUF721 domain-containing protein</fullName>
    </submittedName>
</protein>
<dbReference type="Pfam" id="PF05258">
    <property type="entry name" value="DciA"/>
    <property type="match status" value="1"/>
</dbReference>
<evidence type="ECO:0000313" key="1">
    <source>
        <dbReference type="EMBL" id="HIU53738.1"/>
    </source>
</evidence>
<comment type="caution">
    <text evidence="1">The sequence shown here is derived from an EMBL/GenBank/DDBJ whole genome shotgun (WGS) entry which is preliminary data.</text>
</comment>
<name>A0A9D1SBQ4_9PROT</name>
<evidence type="ECO:0000313" key="2">
    <source>
        <dbReference type="Proteomes" id="UP000824107"/>
    </source>
</evidence>
<sequence length="177" mass="19947">MNKENNDNQPRRGAGDLQSVAKSIMPLARSILGQKGFVEVDILTDWSGIVGEELAAYTLPQKIDFKPNQKNNGILHLMVPSGAFALEIQHREKFILQKINTYFGYNAVSGLRIIQNASVPLQELLPKEPARPRRKLVTAAEENYIEELTDEINHPELKEILIKLGQSVFTDNNLKEK</sequence>
<gene>
    <name evidence="1" type="ORF">IAD20_06625</name>
</gene>
<organism evidence="1 2">
    <name type="scientific">Candidatus Scatocola faecipullorum</name>
    <dbReference type="NCBI Taxonomy" id="2840917"/>
    <lineage>
        <taxon>Bacteria</taxon>
        <taxon>Pseudomonadati</taxon>
        <taxon>Pseudomonadota</taxon>
        <taxon>Alphaproteobacteria</taxon>
        <taxon>Rhodospirillales</taxon>
        <taxon>Rhodospirillaceae</taxon>
        <taxon>Rhodospirillaceae incertae sedis</taxon>
        <taxon>Candidatus Scatocola</taxon>
    </lineage>
</organism>
<reference evidence="1" key="1">
    <citation type="submission" date="2020-10" db="EMBL/GenBank/DDBJ databases">
        <authorList>
            <person name="Gilroy R."/>
        </authorList>
    </citation>
    <scope>NUCLEOTIDE SEQUENCE</scope>
    <source>
        <strain evidence="1">ChiW3-316</strain>
    </source>
</reference>
<dbReference type="InterPro" id="IPR007922">
    <property type="entry name" value="DciA-like"/>
</dbReference>
<dbReference type="EMBL" id="DVNC01000044">
    <property type="protein sequence ID" value="HIU53738.1"/>
    <property type="molecule type" value="Genomic_DNA"/>
</dbReference>
<proteinExistence type="predicted"/>
<accession>A0A9D1SBQ4</accession>
<dbReference type="PIRSF" id="PIRSF032064">
    <property type="entry name" value="UCP032064"/>
    <property type="match status" value="1"/>
</dbReference>
<dbReference type="Proteomes" id="UP000824107">
    <property type="component" value="Unassembled WGS sequence"/>
</dbReference>
<dbReference type="InterPro" id="IPR010593">
    <property type="entry name" value="DUF1159"/>
</dbReference>
<reference evidence="1" key="2">
    <citation type="journal article" date="2021" name="PeerJ">
        <title>Extensive microbial diversity within the chicken gut microbiome revealed by metagenomics and culture.</title>
        <authorList>
            <person name="Gilroy R."/>
            <person name="Ravi A."/>
            <person name="Getino M."/>
            <person name="Pursley I."/>
            <person name="Horton D.L."/>
            <person name="Alikhan N.F."/>
            <person name="Baker D."/>
            <person name="Gharbi K."/>
            <person name="Hall N."/>
            <person name="Watson M."/>
            <person name="Adriaenssens E.M."/>
            <person name="Foster-Nyarko E."/>
            <person name="Jarju S."/>
            <person name="Secka A."/>
            <person name="Antonio M."/>
            <person name="Oren A."/>
            <person name="Chaudhuri R.R."/>
            <person name="La Ragione R."/>
            <person name="Hildebrand F."/>
            <person name="Pallen M.J."/>
        </authorList>
    </citation>
    <scope>NUCLEOTIDE SEQUENCE</scope>
    <source>
        <strain evidence="1">ChiW3-316</strain>
    </source>
</reference>
<dbReference type="AlphaFoldDB" id="A0A9D1SBQ4"/>